<evidence type="ECO:0000313" key="2">
    <source>
        <dbReference type="Proteomes" id="UP000510934"/>
    </source>
</evidence>
<dbReference type="AlphaFoldDB" id="A0A7D5W3Z3"/>
<gene>
    <name evidence="1" type="ORF">H0H12_14215</name>
</gene>
<dbReference type="NCBIfam" id="TIGR03696">
    <property type="entry name" value="Rhs_assc_core"/>
    <property type="match status" value="1"/>
</dbReference>
<dbReference type="SUPFAM" id="SSF56399">
    <property type="entry name" value="ADP-ribosylation"/>
    <property type="match status" value="1"/>
</dbReference>
<sequence>MPVLRQLFFYSADGLSTIECSDKPSLRFLRANGQVLAQSGNEQAGLYATDLQKSVLVCVGDKVSRMNYTAYGHDIDSAVAPFLHFKGQRKDTGPGCYFLGDGYRGFGPVLMRFNKPDSISPFGAGGVNAYSYCGGDPINRDDPSGHMWFLINAPSLLRRFILRRISVPTYLRRNSFTPPPVDRENLFAKMHDRLAQHNAKVLFRDGTSHMGVDVGEAMYRYTFDPNRTPGQVDFMSGVALSLRKYSVPDLTEANKIRLIGIIDEAVFSKQ</sequence>
<proteinExistence type="predicted"/>
<accession>A0A7D5W3Z3</accession>
<dbReference type="EMBL" id="CP059052">
    <property type="protein sequence ID" value="QLJ17014.1"/>
    <property type="molecule type" value="Genomic_DNA"/>
</dbReference>
<reference evidence="1 2" key="1">
    <citation type="journal article" date="2009" name="Mikrobiologiia">
        <title>[Phenanthren biodegradation and interaction of Pseudomonas putida BS3701 and Burkholderia sp.BS3702 in plant rhizosphere].</title>
        <authorList>
            <person name="Ovchinnikova A.A."/>
            <person name="Vetrova A.A."/>
            <person name="Filonov A.E."/>
            <person name="Boronin A.M."/>
        </authorList>
    </citation>
    <scope>NUCLEOTIDE SEQUENCE [LARGE SCALE GENOMIC DNA]</scope>
    <source>
        <strain evidence="1 2">BS3701</strain>
    </source>
</reference>
<dbReference type="Proteomes" id="UP000510934">
    <property type="component" value="Chromosome"/>
</dbReference>
<organism evidence="1 2">
    <name type="scientific">Pseudomonas putida</name>
    <name type="common">Arthrobacter siderocapsulatus</name>
    <dbReference type="NCBI Taxonomy" id="303"/>
    <lineage>
        <taxon>Bacteria</taxon>
        <taxon>Pseudomonadati</taxon>
        <taxon>Pseudomonadota</taxon>
        <taxon>Gammaproteobacteria</taxon>
        <taxon>Pseudomonadales</taxon>
        <taxon>Pseudomonadaceae</taxon>
        <taxon>Pseudomonas</taxon>
    </lineage>
</organism>
<dbReference type="Gene3D" id="2.180.10.10">
    <property type="entry name" value="RHS repeat-associated core"/>
    <property type="match status" value="1"/>
</dbReference>
<dbReference type="RefSeq" id="WP_180690039.1">
    <property type="nucleotide sequence ID" value="NZ_CP059052.1"/>
</dbReference>
<name>A0A7D5W3Z3_PSEPU</name>
<protein>
    <submittedName>
        <fullName evidence="1">RHS repeat-associated core domain-containing protein</fullName>
    </submittedName>
</protein>
<dbReference type="InterPro" id="IPR022385">
    <property type="entry name" value="Rhs_assc_core"/>
</dbReference>
<evidence type="ECO:0000313" key="1">
    <source>
        <dbReference type="EMBL" id="QLJ17014.1"/>
    </source>
</evidence>